<dbReference type="Pfam" id="PF09515">
    <property type="entry name" value="Thia_YuaJ"/>
    <property type="match status" value="1"/>
</dbReference>
<protein>
    <submittedName>
        <fullName evidence="2">Thiamine transporter ThiT</fullName>
    </submittedName>
</protein>
<dbReference type="EMBL" id="CACRTO010000005">
    <property type="protein sequence ID" value="VYT72328.1"/>
    <property type="molecule type" value="Genomic_DNA"/>
</dbReference>
<organism evidence="2">
    <name type="scientific">Clostridium tertium</name>
    <dbReference type="NCBI Taxonomy" id="1559"/>
    <lineage>
        <taxon>Bacteria</taxon>
        <taxon>Bacillati</taxon>
        <taxon>Bacillota</taxon>
        <taxon>Clostridia</taxon>
        <taxon>Eubacteriales</taxon>
        <taxon>Clostridiaceae</taxon>
        <taxon>Clostridium</taxon>
    </lineage>
</organism>
<dbReference type="GO" id="GO:0015234">
    <property type="term" value="F:thiamine transmembrane transporter activity"/>
    <property type="evidence" value="ECO:0007669"/>
    <property type="project" value="InterPro"/>
</dbReference>
<dbReference type="InterPro" id="IPR012651">
    <property type="entry name" value="Thia_Transptr_ThiT"/>
</dbReference>
<keyword evidence="1" id="KW-0812">Transmembrane</keyword>
<feature type="transmembrane region" description="Helical" evidence="1">
    <location>
        <begin position="149"/>
        <end position="169"/>
    </location>
</feature>
<feature type="transmembrane region" description="Helical" evidence="1">
    <location>
        <begin position="20"/>
        <end position="36"/>
    </location>
</feature>
<gene>
    <name evidence="2" type="primary">thiT</name>
    <name evidence="2" type="ORF">CTLFYP3_00531</name>
</gene>
<evidence type="ECO:0000313" key="2">
    <source>
        <dbReference type="EMBL" id="VYT72328.1"/>
    </source>
</evidence>
<keyword evidence="1" id="KW-1133">Transmembrane helix</keyword>
<dbReference type="AlphaFoldDB" id="A0A6N2Z2K6"/>
<proteinExistence type="predicted"/>
<name>A0A6N2Z2K6_9CLOT</name>
<dbReference type="RefSeq" id="WP_156624686.1">
    <property type="nucleotide sequence ID" value="NZ_CACRTO010000005.1"/>
</dbReference>
<sequence>MTNIFNTIKEGFIEIFKNPLSITALLGLMIIIIALIRFKKIKLDSKTMARIGLALALATILDFIKVIDLPNGIGSINLGSVVPIIVIALFYGPEIGMLTGLLFGLINLIISPYIVHPIQVLFDYPLPYMAVGLAGYFKDKKLLGASIGMFFKFIFHFISGVLFFGQFAPDGWSPVFYSFVANGAYVGSNLIIVFVLLIILPIDTIFKKSLSISR</sequence>
<dbReference type="GO" id="GO:0005886">
    <property type="term" value="C:plasma membrane"/>
    <property type="evidence" value="ECO:0007669"/>
    <property type="project" value="InterPro"/>
</dbReference>
<dbReference type="NCBIfam" id="TIGR02357">
    <property type="entry name" value="ECF_ThiT_YuaJ"/>
    <property type="match status" value="1"/>
</dbReference>
<evidence type="ECO:0000256" key="1">
    <source>
        <dbReference type="SAM" id="Phobius"/>
    </source>
</evidence>
<feature type="transmembrane region" description="Helical" evidence="1">
    <location>
        <begin position="98"/>
        <end position="115"/>
    </location>
</feature>
<keyword evidence="1" id="KW-0472">Membrane</keyword>
<accession>A0A6N2Z2K6</accession>
<reference evidence="2" key="1">
    <citation type="submission" date="2019-11" db="EMBL/GenBank/DDBJ databases">
        <authorList>
            <person name="Feng L."/>
        </authorList>
    </citation>
    <scope>NUCLEOTIDE SEQUENCE</scope>
    <source>
        <strain evidence="2">CTertiumLFYP3</strain>
    </source>
</reference>
<feature type="transmembrane region" description="Helical" evidence="1">
    <location>
        <begin position="175"/>
        <end position="200"/>
    </location>
</feature>
<feature type="transmembrane region" description="Helical" evidence="1">
    <location>
        <begin position="73"/>
        <end position="91"/>
    </location>
</feature>
<dbReference type="Gene3D" id="1.10.1760.20">
    <property type="match status" value="1"/>
</dbReference>